<dbReference type="Gene3D" id="3.90.550.10">
    <property type="entry name" value="Spore Coat Polysaccharide Biosynthesis Protein SpsA, Chain A"/>
    <property type="match status" value="1"/>
</dbReference>
<keyword evidence="2" id="KW-0472">Membrane</keyword>
<keyword evidence="4" id="KW-0328">Glycosyltransferase</keyword>
<evidence type="ECO:0000259" key="3">
    <source>
        <dbReference type="Pfam" id="PF00535"/>
    </source>
</evidence>
<dbReference type="Proteomes" id="UP001597417">
    <property type="component" value="Unassembled WGS sequence"/>
</dbReference>
<name>A0ABW5FYT9_9PSEU</name>
<reference evidence="5" key="1">
    <citation type="journal article" date="2019" name="Int. J. Syst. Evol. Microbiol.">
        <title>The Global Catalogue of Microorganisms (GCM) 10K type strain sequencing project: providing services to taxonomists for standard genome sequencing and annotation.</title>
        <authorList>
            <consortium name="The Broad Institute Genomics Platform"/>
            <consortium name="The Broad Institute Genome Sequencing Center for Infectious Disease"/>
            <person name="Wu L."/>
            <person name="Ma J."/>
        </authorList>
    </citation>
    <scope>NUCLEOTIDE SEQUENCE [LARGE SCALE GENOMIC DNA]</scope>
    <source>
        <strain evidence="5">CGMCC 4.7645</strain>
    </source>
</reference>
<feature type="transmembrane region" description="Helical" evidence="2">
    <location>
        <begin position="260"/>
        <end position="285"/>
    </location>
</feature>
<dbReference type="EC" id="2.4.-.-" evidence="4"/>
<dbReference type="RefSeq" id="WP_378267414.1">
    <property type="nucleotide sequence ID" value="NZ_JBHUKR010000011.1"/>
</dbReference>
<accession>A0ABW5FYT9</accession>
<organism evidence="4 5">
    <name type="scientific">Amycolatopsis pigmentata</name>
    <dbReference type="NCBI Taxonomy" id="450801"/>
    <lineage>
        <taxon>Bacteria</taxon>
        <taxon>Bacillati</taxon>
        <taxon>Actinomycetota</taxon>
        <taxon>Actinomycetes</taxon>
        <taxon>Pseudonocardiales</taxon>
        <taxon>Pseudonocardiaceae</taxon>
        <taxon>Amycolatopsis</taxon>
    </lineage>
</organism>
<evidence type="ECO:0000313" key="5">
    <source>
        <dbReference type="Proteomes" id="UP001597417"/>
    </source>
</evidence>
<dbReference type="Pfam" id="PF00535">
    <property type="entry name" value="Glycos_transf_2"/>
    <property type="match status" value="1"/>
</dbReference>
<comment type="caution">
    <text evidence="4">The sequence shown here is derived from an EMBL/GenBank/DDBJ whole genome shotgun (WGS) entry which is preliminary data.</text>
</comment>
<evidence type="ECO:0000256" key="2">
    <source>
        <dbReference type="SAM" id="Phobius"/>
    </source>
</evidence>
<dbReference type="EMBL" id="JBHUKR010000011">
    <property type="protein sequence ID" value="MFD2419425.1"/>
    <property type="molecule type" value="Genomic_DNA"/>
</dbReference>
<protein>
    <submittedName>
        <fullName evidence="4">Glycosyltransferase family 2 protein</fullName>
        <ecNumber evidence="4">2.4.-.-</ecNumber>
    </submittedName>
</protein>
<sequence length="313" mass="34596">MGLAIVVPCLNEEPSLRRLAGRLRRTLREITEDFEVVLVDDGSTDGTLTVMRELAADDPRFRYVALSRNFGKEAAMLAGLRHAEADVVGIMDADLQNPPELLAQMVKLLDDGYDQVVARRDGKGMSWPRALVTRAFYRVANRMVDVELRDGIGDFRILSAKAVEALLSLEEINRFSKGLFSWIGFDTAVIDYHNVWREDGRSKWSFGKLVDYAVDGVVSFNNKPLRLAIYLGALFTLLAFGYAGWVLADAVVNGNAVPGYVTLMCGVAVFGGIQLVILGVIGEYLGRIYLETKRRPHFVVKENGPPRSSGALP</sequence>
<dbReference type="InterPro" id="IPR050256">
    <property type="entry name" value="Glycosyltransferase_2"/>
</dbReference>
<evidence type="ECO:0000313" key="4">
    <source>
        <dbReference type="EMBL" id="MFD2419425.1"/>
    </source>
</evidence>
<comment type="similarity">
    <text evidence="1">Belongs to the glycosyltransferase 2 family.</text>
</comment>
<keyword evidence="2" id="KW-1133">Transmembrane helix</keyword>
<feature type="domain" description="Glycosyltransferase 2-like" evidence="3">
    <location>
        <begin position="5"/>
        <end position="166"/>
    </location>
</feature>
<dbReference type="InterPro" id="IPR029044">
    <property type="entry name" value="Nucleotide-diphossugar_trans"/>
</dbReference>
<dbReference type="SUPFAM" id="SSF53448">
    <property type="entry name" value="Nucleotide-diphospho-sugar transferases"/>
    <property type="match status" value="1"/>
</dbReference>
<dbReference type="PANTHER" id="PTHR48090:SF8">
    <property type="entry name" value="GLYCOSYLTRANSFERASE CSBB-RELATED"/>
    <property type="match status" value="1"/>
</dbReference>
<feature type="transmembrane region" description="Helical" evidence="2">
    <location>
        <begin position="227"/>
        <end position="248"/>
    </location>
</feature>
<gene>
    <name evidence="4" type="ORF">ACFSXZ_24150</name>
</gene>
<evidence type="ECO:0000256" key="1">
    <source>
        <dbReference type="ARBA" id="ARBA00006739"/>
    </source>
</evidence>
<proteinExistence type="inferred from homology"/>
<dbReference type="GO" id="GO:0016757">
    <property type="term" value="F:glycosyltransferase activity"/>
    <property type="evidence" value="ECO:0007669"/>
    <property type="project" value="UniProtKB-KW"/>
</dbReference>
<dbReference type="InterPro" id="IPR001173">
    <property type="entry name" value="Glyco_trans_2-like"/>
</dbReference>
<keyword evidence="4" id="KW-0808">Transferase</keyword>
<dbReference type="CDD" id="cd04187">
    <property type="entry name" value="DPM1_like_bac"/>
    <property type="match status" value="1"/>
</dbReference>
<keyword evidence="5" id="KW-1185">Reference proteome</keyword>
<keyword evidence="2" id="KW-0812">Transmembrane</keyword>
<dbReference type="PANTHER" id="PTHR48090">
    <property type="entry name" value="UNDECAPRENYL-PHOSPHATE 4-DEOXY-4-FORMAMIDO-L-ARABINOSE TRANSFERASE-RELATED"/>
    <property type="match status" value="1"/>
</dbReference>